<proteinExistence type="predicted"/>
<name>A0A0A9GN64_ARUDO</name>
<dbReference type="AlphaFoldDB" id="A0A0A9GN64"/>
<evidence type="ECO:0000313" key="2">
    <source>
        <dbReference type="EMBL" id="JAE22083.1"/>
    </source>
</evidence>
<feature type="compositionally biased region" description="Basic residues" evidence="1">
    <location>
        <begin position="149"/>
        <end position="163"/>
    </location>
</feature>
<accession>A0A0A9GN64</accession>
<protein>
    <submittedName>
        <fullName evidence="2">Uncharacterized protein</fullName>
    </submittedName>
</protein>
<organism evidence="2">
    <name type="scientific">Arundo donax</name>
    <name type="common">Giant reed</name>
    <name type="synonym">Donax arundinaceus</name>
    <dbReference type="NCBI Taxonomy" id="35708"/>
    <lineage>
        <taxon>Eukaryota</taxon>
        <taxon>Viridiplantae</taxon>
        <taxon>Streptophyta</taxon>
        <taxon>Embryophyta</taxon>
        <taxon>Tracheophyta</taxon>
        <taxon>Spermatophyta</taxon>
        <taxon>Magnoliopsida</taxon>
        <taxon>Liliopsida</taxon>
        <taxon>Poales</taxon>
        <taxon>Poaceae</taxon>
        <taxon>PACMAD clade</taxon>
        <taxon>Arundinoideae</taxon>
        <taxon>Arundineae</taxon>
        <taxon>Arundo</taxon>
    </lineage>
</organism>
<sequence>MCRSSAFPSAPPATSRFAFPLHYPSSQLCPTASPGASSASLPTPHAALSRQAAPIPAVSRLSLPPQTALPPNPAQPRLMSSNCCCCASDAAPGGGGGPVLWRAAAGKHELPLMVHTKCSTSGLHRGARVSMPATTASAPLSPCSALRSCPRRRPRRPQGHHRPPSGDSRRVFDAGSLRRCLRADVFDGPHELAYTSSTSRSPQKGVRHRVAAATSVFQRLRSLRPSAHSHP</sequence>
<reference evidence="2" key="2">
    <citation type="journal article" date="2015" name="Data Brief">
        <title>Shoot transcriptome of the giant reed, Arundo donax.</title>
        <authorList>
            <person name="Barrero R.A."/>
            <person name="Guerrero F.D."/>
            <person name="Moolhuijzen P."/>
            <person name="Goolsby J.A."/>
            <person name="Tidwell J."/>
            <person name="Bellgard S.E."/>
            <person name="Bellgard M.I."/>
        </authorList>
    </citation>
    <scope>NUCLEOTIDE SEQUENCE</scope>
    <source>
        <tissue evidence="2">Shoot tissue taken approximately 20 cm above the soil surface</tissue>
    </source>
</reference>
<reference evidence="2" key="1">
    <citation type="submission" date="2014-09" db="EMBL/GenBank/DDBJ databases">
        <authorList>
            <person name="Magalhaes I.L.F."/>
            <person name="Oliveira U."/>
            <person name="Santos F.R."/>
            <person name="Vidigal T.H.D.A."/>
            <person name="Brescovit A.D."/>
            <person name="Santos A.J."/>
        </authorList>
    </citation>
    <scope>NUCLEOTIDE SEQUENCE</scope>
    <source>
        <tissue evidence="2">Shoot tissue taken approximately 20 cm above the soil surface</tissue>
    </source>
</reference>
<evidence type="ECO:0000256" key="1">
    <source>
        <dbReference type="SAM" id="MobiDB-lite"/>
    </source>
</evidence>
<feature type="region of interest" description="Disordered" evidence="1">
    <location>
        <begin position="131"/>
        <end position="173"/>
    </location>
</feature>
<dbReference type="EMBL" id="GBRH01175813">
    <property type="protein sequence ID" value="JAE22083.1"/>
    <property type="molecule type" value="Transcribed_RNA"/>
</dbReference>